<protein>
    <recommendedName>
        <fullName evidence="5">Sulfatase N-terminal domain-containing protein</fullName>
    </recommendedName>
</protein>
<evidence type="ECO:0000259" key="5">
    <source>
        <dbReference type="Pfam" id="PF00884"/>
    </source>
</evidence>
<feature type="domain" description="Sulfatase N-terminal" evidence="5">
    <location>
        <begin position="36"/>
        <end position="442"/>
    </location>
</feature>
<evidence type="ECO:0000256" key="4">
    <source>
        <dbReference type="ARBA" id="ARBA00022837"/>
    </source>
</evidence>
<dbReference type="GO" id="GO:0004065">
    <property type="term" value="F:arylsulfatase activity"/>
    <property type="evidence" value="ECO:0007669"/>
    <property type="project" value="TreeGrafter"/>
</dbReference>
<dbReference type="InterPro" id="IPR024607">
    <property type="entry name" value="Sulfatase_CS"/>
</dbReference>
<sequence>MNREIAYIVSVFAALLLAACNKDTSVNNATEAATRPNILLIVADDLGYTDIGAYGSEISTPNIDSLAASGVAFSQFYASPMCSPSRAMLLTGIDHHRVGLGNLVSRLADNQRGQPGYEGRLIQSVATLPQILKKAGYRNYFSGKWHLGDSNGADPGSRGFDRHFALHDSGASHFANMMSLSGPEKVLYTDDGKPVDELPDDFYSTRFYTDKLIEYLDADSKDDRPFFAYLAYTAPHFPLQAPLASVEKYKGRYDEGFDALHARRLARAQELNLVPAGIRSFPGIDPDRNWSSLSTPEKKSAARIMEIYAAMIDDVDANIGKVITYLRDHGLADDTLVVFISDNGAEGHRLDQGLGPLDDWSKECCDNSFENMGNEDSYLMLGPDWARASMAPFRMFKGFTSEGGVRVPAIVNFPANFAGTRVFDGIATIMDIAPTILDIVGVDTSKLHMDGKSMLPVLRGQSAAVHPDEVSFGWELLGKSALRQGKWKIVRESRFSDWWDADSLGIKRNEWQLYDLSQDPAELNDLAGNEPQRLQNMIALWEEYAAANGVIMPDTARSY</sequence>
<keyword evidence="7" id="KW-1185">Reference proteome</keyword>
<dbReference type="KEGG" id="woc:BA177_04160"/>
<dbReference type="RefSeq" id="WP_068613248.1">
    <property type="nucleotide sequence ID" value="NZ_CP016268.1"/>
</dbReference>
<keyword evidence="4" id="KW-0106">Calcium</keyword>
<reference evidence="6 7" key="1">
    <citation type="submission" date="2016-06" db="EMBL/GenBank/DDBJ databases">
        <title>Complete genome sequence of a deep-branching marine Gamma Proteobacterium Woeseia oceani type strain XK5.</title>
        <authorList>
            <person name="Mu D."/>
            <person name="Du Z."/>
        </authorList>
    </citation>
    <scope>NUCLEOTIDE SEQUENCE [LARGE SCALE GENOMIC DNA]</scope>
    <source>
        <strain evidence="6 7">XK5</strain>
    </source>
</reference>
<dbReference type="PROSITE" id="PS00523">
    <property type="entry name" value="SULFATASE_1"/>
    <property type="match status" value="1"/>
</dbReference>
<dbReference type="AlphaFoldDB" id="A0A193LDC6"/>
<name>A0A193LDC6_9GAMM</name>
<dbReference type="PANTHER" id="PTHR42693:SF33">
    <property type="entry name" value="ARYLSULFATASE"/>
    <property type="match status" value="1"/>
</dbReference>
<dbReference type="PANTHER" id="PTHR42693">
    <property type="entry name" value="ARYLSULFATASE FAMILY MEMBER"/>
    <property type="match status" value="1"/>
</dbReference>
<dbReference type="Gene3D" id="3.30.1120.10">
    <property type="match status" value="1"/>
</dbReference>
<dbReference type="InterPro" id="IPR050738">
    <property type="entry name" value="Sulfatase"/>
</dbReference>
<dbReference type="EMBL" id="CP016268">
    <property type="protein sequence ID" value="ANO50512.1"/>
    <property type="molecule type" value="Genomic_DNA"/>
</dbReference>
<dbReference type="InterPro" id="IPR017850">
    <property type="entry name" value="Alkaline_phosphatase_core_sf"/>
</dbReference>
<dbReference type="PROSITE" id="PS51257">
    <property type="entry name" value="PROKAR_LIPOPROTEIN"/>
    <property type="match status" value="1"/>
</dbReference>
<keyword evidence="2" id="KW-0479">Metal-binding</keyword>
<keyword evidence="3" id="KW-0378">Hydrolase</keyword>
<gene>
    <name evidence="6" type="ORF">BA177_04160</name>
</gene>
<evidence type="ECO:0000313" key="6">
    <source>
        <dbReference type="EMBL" id="ANO50512.1"/>
    </source>
</evidence>
<dbReference type="OrthoDB" id="9803751at2"/>
<dbReference type="Proteomes" id="UP000092695">
    <property type="component" value="Chromosome"/>
</dbReference>
<dbReference type="Gene3D" id="3.40.720.10">
    <property type="entry name" value="Alkaline Phosphatase, subunit A"/>
    <property type="match status" value="1"/>
</dbReference>
<dbReference type="GO" id="GO:0046872">
    <property type="term" value="F:metal ion binding"/>
    <property type="evidence" value="ECO:0007669"/>
    <property type="project" value="UniProtKB-KW"/>
</dbReference>
<evidence type="ECO:0000256" key="3">
    <source>
        <dbReference type="ARBA" id="ARBA00022801"/>
    </source>
</evidence>
<dbReference type="STRING" id="1548547.BA177_04160"/>
<organism evidence="6 7">
    <name type="scientific">Woeseia oceani</name>
    <dbReference type="NCBI Taxonomy" id="1548547"/>
    <lineage>
        <taxon>Bacteria</taxon>
        <taxon>Pseudomonadati</taxon>
        <taxon>Pseudomonadota</taxon>
        <taxon>Gammaproteobacteria</taxon>
        <taxon>Woeseiales</taxon>
        <taxon>Woeseiaceae</taxon>
        <taxon>Woeseia</taxon>
    </lineage>
</organism>
<evidence type="ECO:0000256" key="2">
    <source>
        <dbReference type="ARBA" id="ARBA00022723"/>
    </source>
</evidence>
<dbReference type="Pfam" id="PF00884">
    <property type="entry name" value="Sulfatase"/>
    <property type="match status" value="1"/>
</dbReference>
<dbReference type="SUPFAM" id="SSF53649">
    <property type="entry name" value="Alkaline phosphatase-like"/>
    <property type="match status" value="1"/>
</dbReference>
<dbReference type="CDD" id="cd16025">
    <property type="entry name" value="PAS_like"/>
    <property type="match status" value="1"/>
</dbReference>
<evidence type="ECO:0000256" key="1">
    <source>
        <dbReference type="ARBA" id="ARBA00008779"/>
    </source>
</evidence>
<comment type="similarity">
    <text evidence="1">Belongs to the sulfatase family.</text>
</comment>
<evidence type="ECO:0000313" key="7">
    <source>
        <dbReference type="Proteomes" id="UP000092695"/>
    </source>
</evidence>
<dbReference type="InterPro" id="IPR000917">
    <property type="entry name" value="Sulfatase_N"/>
</dbReference>
<proteinExistence type="inferred from homology"/>
<accession>A0A193LDC6</accession>